<evidence type="ECO:0000256" key="2">
    <source>
        <dbReference type="SAM" id="Phobius"/>
    </source>
</evidence>
<feature type="compositionally biased region" description="Basic residues" evidence="1">
    <location>
        <begin position="455"/>
        <end position="467"/>
    </location>
</feature>
<keyword evidence="2" id="KW-0812">Transmembrane</keyword>
<proteinExistence type="predicted"/>
<sequence>MKFLCEKHGLSLIGHSLRLPPRPSPSTCHDGRCPSIASVLLVKTRNQCSDSCCTIAKGEGTECSLFSSLSSPQSTLNAQQRITPRDTLSVALWQHENSEFGFHSACGRQISALNQLSPSQIFASVEGENEEDCTAKKQRPLCALSKRHADFPSTPVSLERSEGVSWFASILDECFRRARRWQCDSSSSDAGKADSRLCPNLSGSFEGHSDAQERLRNYSVGNNPSACCYCCGQKGVALVKVREGGTKIQRLGGGGGGGGEEELSIRSCADRMQRNRKEFKSLCAIKHPPGSDSVTSSEGTTYRTQDMTASLQRFGAQVTFVYLLIVLFGCTSGFHFRFFFIAWAVADVVCIALTKSCQRGGICHKAVQTDEHVQAEDEEEDSTGALNAKFNRLQQLLNFVASLRSHPTRRLHSMKMEAATTAATSYGIAELPDECRWGKEGGENSAEDICVEKTRGRKTKGRSKKKAKVEEERGEEEEEEEEEGKGRNGEGMKREEEAHKHQNLMHPLTPCHRNDTLHCTPSPPPSFPPTRLTAFSVTSQTAHHPPSLPPACAILSALRSTVIHSHLRAPSHLQSPAVILVT</sequence>
<keyword evidence="2" id="KW-0472">Membrane</keyword>
<name>A0ABR4Q4H9_9CEST</name>
<dbReference type="EMBL" id="JAKROA010000011">
    <property type="protein sequence ID" value="KAL5104586.1"/>
    <property type="molecule type" value="Genomic_DNA"/>
</dbReference>
<feature type="transmembrane region" description="Helical" evidence="2">
    <location>
        <begin position="320"/>
        <end position="346"/>
    </location>
</feature>
<keyword evidence="4" id="KW-1185">Reference proteome</keyword>
<evidence type="ECO:0000313" key="4">
    <source>
        <dbReference type="Proteomes" id="UP001651158"/>
    </source>
</evidence>
<feature type="region of interest" description="Disordered" evidence="1">
    <location>
        <begin position="455"/>
        <end position="500"/>
    </location>
</feature>
<protein>
    <submittedName>
        <fullName evidence="3">Uncharacterized protein</fullName>
    </submittedName>
</protein>
<evidence type="ECO:0000256" key="1">
    <source>
        <dbReference type="SAM" id="MobiDB-lite"/>
    </source>
</evidence>
<organism evidence="3 4">
    <name type="scientific">Taenia crassiceps</name>
    <dbReference type="NCBI Taxonomy" id="6207"/>
    <lineage>
        <taxon>Eukaryota</taxon>
        <taxon>Metazoa</taxon>
        <taxon>Spiralia</taxon>
        <taxon>Lophotrochozoa</taxon>
        <taxon>Platyhelminthes</taxon>
        <taxon>Cestoda</taxon>
        <taxon>Eucestoda</taxon>
        <taxon>Cyclophyllidea</taxon>
        <taxon>Taeniidae</taxon>
        <taxon>Taenia</taxon>
    </lineage>
</organism>
<comment type="caution">
    <text evidence="3">The sequence shown here is derived from an EMBL/GenBank/DDBJ whole genome shotgun (WGS) entry which is preliminary data.</text>
</comment>
<dbReference type="Proteomes" id="UP001651158">
    <property type="component" value="Unassembled WGS sequence"/>
</dbReference>
<keyword evidence="2" id="KW-1133">Transmembrane helix</keyword>
<feature type="compositionally biased region" description="Basic and acidic residues" evidence="1">
    <location>
        <begin position="484"/>
        <end position="500"/>
    </location>
</feature>
<evidence type="ECO:0000313" key="3">
    <source>
        <dbReference type="EMBL" id="KAL5104586.1"/>
    </source>
</evidence>
<gene>
    <name evidence="3" type="ORF">TcWFU_000733</name>
</gene>
<accession>A0ABR4Q4H9</accession>
<feature type="compositionally biased region" description="Acidic residues" evidence="1">
    <location>
        <begin position="472"/>
        <end position="483"/>
    </location>
</feature>
<reference evidence="3 4" key="1">
    <citation type="journal article" date="2022" name="Front. Cell. Infect. Microbiol.">
        <title>The Genomes of Two Strains of Taenia crassiceps the Animal Model for the Study of Human Cysticercosis.</title>
        <authorList>
            <person name="Bobes R.J."/>
            <person name="Estrada K."/>
            <person name="Rios-Valencia D.G."/>
            <person name="Calderon-Gallegos A."/>
            <person name="de la Torre P."/>
            <person name="Carrero J.C."/>
            <person name="Sanchez-Flores A."/>
            <person name="Laclette J.P."/>
        </authorList>
    </citation>
    <scope>NUCLEOTIDE SEQUENCE [LARGE SCALE GENOMIC DNA]</scope>
    <source>
        <strain evidence="3">WFUcys</strain>
    </source>
</reference>